<feature type="transmembrane region" description="Helical" evidence="10">
    <location>
        <begin position="409"/>
        <end position="428"/>
    </location>
</feature>
<evidence type="ECO:0000256" key="8">
    <source>
        <dbReference type="ARBA" id="ARBA00022989"/>
    </source>
</evidence>
<organism evidence="11 12">
    <name type="scientific">Saccharomycodes ludwigii</name>
    <dbReference type="NCBI Taxonomy" id="36035"/>
    <lineage>
        <taxon>Eukaryota</taxon>
        <taxon>Fungi</taxon>
        <taxon>Dikarya</taxon>
        <taxon>Ascomycota</taxon>
        <taxon>Saccharomycotina</taxon>
        <taxon>Saccharomycetes</taxon>
        <taxon>Saccharomycodales</taxon>
        <taxon>Saccharomycodaceae</taxon>
        <taxon>Saccharomycodes</taxon>
    </lineage>
</organism>
<reference evidence="12" key="1">
    <citation type="submission" date="2018-06" db="EMBL/GenBank/DDBJ databases">
        <authorList>
            <person name="Guldener U."/>
        </authorList>
    </citation>
    <scope>NUCLEOTIDE SEQUENCE [LARGE SCALE GENOMIC DNA]</scope>
    <source>
        <strain evidence="12">UTAD17</strain>
    </source>
</reference>
<dbReference type="InterPro" id="IPR032974">
    <property type="entry name" value="Polypren_kinase"/>
</dbReference>
<keyword evidence="5 10" id="KW-0812">Transmembrane</keyword>
<feature type="transmembrane region" description="Helical" evidence="10">
    <location>
        <begin position="205"/>
        <end position="224"/>
    </location>
</feature>
<comment type="subcellular location">
    <subcellularLocation>
        <location evidence="1">Endoplasmic reticulum membrane</location>
        <topology evidence="1">Multi-pass membrane protein</topology>
    </subcellularLocation>
</comment>
<accession>A0A376B7K9</accession>
<evidence type="ECO:0000256" key="7">
    <source>
        <dbReference type="ARBA" id="ARBA00022824"/>
    </source>
</evidence>
<name>A0A376B7K9_9ASCO</name>
<evidence type="ECO:0000256" key="10">
    <source>
        <dbReference type="SAM" id="Phobius"/>
    </source>
</evidence>
<sequence length="539" mass="61846">MSDPNLQSTVTPTQFIKTWRLIFNDLSSPNKLVQLLILMATTHILFLSDYTKNKLSTVDITTIIVTFVTFIAAYMYSLRKQSNQISNYKNYNEGYYYYHLTNHKNGVFDVFYLIFLPLSFSLLYSSDTTTSKMLILNCCLLFNYLRIPVFTKIPLQSIFGYLILSSYYSNHDVAVPELSHLFIVYCCIINYMICWILVKVSQLKSFTLIECNLFSILLTNVLFIVDFSSTSLPFQILQKSLIALFIIMLANFIIDPLFTKPQSMTRSGLLLSNILVGFPILINYLLTPIFHSSNYTPIIWLYNYIMQSPTRLVILCVWLSCLLILIPNIVIFCQNGVSLNTSRKVWHFLILLLISIPFKYDPDFVKISLAGTIPLFLIVEYIRFLQIWPIGSMLDMKLRSFADFRDNQGPIIISYIYLIIGCALPLLIDNQLWGVISLGVGDSFASIIGGRYGKIFWYGTKKTFEGTLAFILLTFVTSIVLFIFYTSTQNNRDIGLTWDLASRYLLNCFVSGILEANSDMNDNILVPAFMLVLSKLMHI</sequence>
<comment type="similarity">
    <text evidence="2">Belongs to the polyprenol kinase family.</text>
</comment>
<dbReference type="GO" id="GO:0043048">
    <property type="term" value="P:dolichyl monophosphate biosynthetic process"/>
    <property type="evidence" value="ECO:0007669"/>
    <property type="project" value="TreeGrafter"/>
</dbReference>
<dbReference type="PANTHER" id="PTHR13205:SF15">
    <property type="entry name" value="DOLICHOL KINASE"/>
    <property type="match status" value="1"/>
</dbReference>
<evidence type="ECO:0000256" key="3">
    <source>
        <dbReference type="ARBA" id="ARBA00012132"/>
    </source>
</evidence>
<evidence type="ECO:0000256" key="1">
    <source>
        <dbReference type="ARBA" id="ARBA00004477"/>
    </source>
</evidence>
<keyword evidence="6" id="KW-0418">Kinase</keyword>
<dbReference type="Proteomes" id="UP000262825">
    <property type="component" value="Unassembled WGS sequence"/>
</dbReference>
<keyword evidence="8 10" id="KW-1133">Transmembrane helix</keyword>
<feature type="transmembrane region" description="Helical" evidence="10">
    <location>
        <begin position="145"/>
        <end position="168"/>
    </location>
</feature>
<dbReference type="EMBL" id="UFAJ01000363">
    <property type="protein sequence ID" value="SSD60474.1"/>
    <property type="molecule type" value="Genomic_DNA"/>
</dbReference>
<feature type="transmembrane region" description="Helical" evidence="10">
    <location>
        <begin position="464"/>
        <end position="485"/>
    </location>
</feature>
<proteinExistence type="inferred from homology"/>
<keyword evidence="9 10" id="KW-0472">Membrane</keyword>
<dbReference type="PANTHER" id="PTHR13205">
    <property type="entry name" value="TRANSMEMBRANE PROTEIN 15-RELATED"/>
    <property type="match status" value="1"/>
</dbReference>
<evidence type="ECO:0000256" key="4">
    <source>
        <dbReference type="ARBA" id="ARBA00022679"/>
    </source>
</evidence>
<feature type="transmembrane region" description="Helical" evidence="10">
    <location>
        <begin position="57"/>
        <end position="76"/>
    </location>
</feature>
<feature type="transmembrane region" description="Helical" evidence="10">
    <location>
        <begin position="236"/>
        <end position="258"/>
    </location>
</feature>
<evidence type="ECO:0000256" key="2">
    <source>
        <dbReference type="ARBA" id="ARBA00010794"/>
    </source>
</evidence>
<keyword evidence="7" id="KW-0256">Endoplasmic reticulum</keyword>
<dbReference type="GO" id="GO:0004168">
    <property type="term" value="F:dolichol kinase activity"/>
    <property type="evidence" value="ECO:0007669"/>
    <property type="project" value="UniProtKB-EC"/>
</dbReference>
<evidence type="ECO:0000256" key="6">
    <source>
        <dbReference type="ARBA" id="ARBA00022777"/>
    </source>
</evidence>
<dbReference type="AlphaFoldDB" id="A0A376B7K9"/>
<evidence type="ECO:0000313" key="12">
    <source>
        <dbReference type="Proteomes" id="UP000262825"/>
    </source>
</evidence>
<keyword evidence="4" id="KW-0808">Transferase</keyword>
<gene>
    <name evidence="11" type="ORF">SCODWIG_02235</name>
</gene>
<protein>
    <recommendedName>
        <fullName evidence="3">dolichol kinase</fullName>
        <ecNumber evidence="3">2.7.1.108</ecNumber>
    </recommendedName>
</protein>
<dbReference type="EC" id="2.7.1.108" evidence="3"/>
<evidence type="ECO:0000313" key="11">
    <source>
        <dbReference type="EMBL" id="SSD60474.1"/>
    </source>
</evidence>
<feature type="transmembrane region" description="Helical" evidence="10">
    <location>
        <begin position="345"/>
        <end position="361"/>
    </location>
</feature>
<feature type="transmembrane region" description="Helical" evidence="10">
    <location>
        <begin position="270"/>
        <end position="291"/>
    </location>
</feature>
<keyword evidence="12" id="KW-1185">Reference proteome</keyword>
<dbReference type="VEuPathDB" id="FungiDB:SCODWIG_02235"/>
<feature type="transmembrane region" description="Helical" evidence="10">
    <location>
        <begin position="180"/>
        <end position="198"/>
    </location>
</feature>
<feature type="transmembrane region" description="Helical" evidence="10">
    <location>
        <begin position="367"/>
        <end position="388"/>
    </location>
</feature>
<evidence type="ECO:0000256" key="9">
    <source>
        <dbReference type="ARBA" id="ARBA00023136"/>
    </source>
</evidence>
<evidence type="ECO:0000256" key="5">
    <source>
        <dbReference type="ARBA" id="ARBA00022692"/>
    </source>
</evidence>
<feature type="transmembrane region" description="Helical" evidence="10">
    <location>
        <begin position="311"/>
        <end position="333"/>
    </location>
</feature>
<dbReference type="GO" id="GO:0005789">
    <property type="term" value="C:endoplasmic reticulum membrane"/>
    <property type="evidence" value="ECO:0007669"/>
    <property type="project" value="UniProtKB-SubCell"/>
</dbReference>